<dbReference type="EC" id="2.1.1.220" evidence="8"/>
<evidence type="ECO:0000259" key="10">
    <source>
        <dbReference type="Pfam" id="PF08704"/>
    </source>
</evidence>
<dbReference type="InterPro" id="IPR014816">
    <property type="entry name" value="tRNA_MeTrfase_Gcd14"/>
</dbReference>
<feature type="domain" description="tRNA (adenine(58)-N(1))-methyltransferase catalytic subunit TRM61 C-terminal" evidence="10">
    <location>
        <begin position="72"/>
        <end position="261"/>
    </location>
</feature>
<evidence type="ECO:0000256" key="5">
    <source>
        <dbReference type="ARBA" id="ARBA00022694"/>
    </source>
</evidence>
<dbReference type="SUPFAM" id="SSF53335">
    <property type="entry name" value="S-adenosyl-L-methionine-dependent methyltransferases"/>
    <property type="match status" value="1"/>
</dbReference>
<gene>
    <name evidence="11" type="ORF">CLODIP_2_CD11547</name>
</gene>
<feature type="binding site" evidence="9">
    <location>
        <position position="192"/>
    </location>
    <ligand>
        <name>S-adenosyl-L-methionine</name>
        <dbReference type="ChEBI" id="CHEBI:59789"/>
    </ligand>
</feature>
<evidence type="ECO:0000256" key="6">
    <source>
        <dbReference type="ARBA" id="ARBA00023242"/>
    </source>
</evidence>
<dbReference type="CDD" id="cd02440">
    <property type="entry name" value="AdoMet_MTases"/>
    <property type="match status" value="1"/>
</dbReference>
<reference evidence="11 12" key="1">
    <citation type="submission" date="2020-04" db="EMBL/GenBank/DDBJ databases">
        <authorList>
            <person name="Alioto T."/>
            <person name="Alioto T."/>
            <person name="Gomez Garrido J."/>
        </authorList>
    </citation>
    <scope>NUCLEOTIDE SEQUENCE [LARGE SCALE GENOMIC DNA]</scope>
</reference>
<comment type="function">
    <text evidence="8">Catalytic subunit of tRNA (adenine-N(1)-)-methyltransferase, which catalyzes the formation of N(1)-methyladenine at position 58 (m1A58) in initiator methionyl-tRNA.</text>
</comment>
<dbReference type="PANTHER" id="PTHR12133">
    <property type="entry name" value="TRNA (ADENINE(58)-N(1))-METHYLTRANSFERASE"/>
    <property type="match status" value="1"/>
</dbReference>
<comment type="catalytic activity">
    <reaction evidence="8">
        <text>adenosine(58) in tRNA + S-adenosyl-L-methionine = N(1)-methyladenosine(58) in tRNA + S-adenosyl-L-homocysteine + H(+)</text>
        <dbReference type="Rhea" id="RHEA:43152"/>
        <dbReference type="Rhea" id="RHEA-COMP:10365"/>
        <dbReference type="Rhea" id="RHEA-COMP:10366"/>
        <dbReference type="ChEBI" id="CHEBI:15378"/>
        <dbReference type="ChEBI" id="CHEBI:57856"/>
        <dbReference type="ChEBI" id="CHEBI:59789"/>
        <dbReference type="ChEBI" id="CHEBI:74411"/>
        <dbReference type="ChEBI" id="CHEBI:74491"/>
        <dbReference type="EC" id="2.1.1.220"/>
    </reaction>
</comment>
<dbReference type="Gene3D" id="3.40.50.150">
    <property type="entry name" value="Vaccinia Virus protein VP39"/>
    <property type="match status" value="1"/>
</dbReference>
<dbReference type="PROSITE" id="PS51620">
    <property type="entry name" value="SAM_TRM61"/>
    <property type="match status" value="1"/>
</dbReference>
<dbReference type="Pfam" id="PF08704">
    <property type="entry name" value="GCD14"/>
    <property type="match status" value="1"/>
</dbReference>
<evidence type="ECO:0000256" key="9">
    <source>
        <dbReference type="PIRSR" id="PIRSR017269-1"/>
    </source>
</evidence>
<keyword evidence="12" id="KW-1185">Reference proteome</keyword>
<dbReference type="PANTHER" id="PTHR12133:SF2">
    <property type="entry name" value="TRNA (ADENINE(58)-N(1))-METHYLTRANSFERASE CATALYTIC SUBUNIT TRMT61A"/>
    <property type="match status" value="1"/>
</dbReference>
<dbReference type="Gene3D" id="3.10.330.20">
    <property type="match status" value="1"/>
</dbReference>
<evidence type="ECO:0000256" key="8">
    <source>
        <dbReference type="PIRNR" id="PIRNR017269"/>
    </source>
</evidence>
<keyword evidence="6 8" id="KW-0539">Nucleus</keyword>
<evidence type="ECO:0000313" key="11">
    <source>
        <dbReference type="EMBL" id="CAB3379790.1"/>
    </source>
</evidence>
<dbReference type="FunFam" id="3.10.330.20:FF:000002">
    <property type="entry name" value="tRNA (adenine(58)-N(1))-methyltransferase catalytic subunit TRMT61A"/>
    <property type="match status" value="1"/>
</dbReference>
<evidence type="ECO:0000256" key="7">
    <source>
        <dbReference type="ARBA" id="ARBA00048481"/>
    </source>
</evidence>
<sequence>MSFPEFKTKIERGDTVILYLSVTSIFPLQVEPKMTNKKGSLVDNIFQTVYGALRVSDLEGQRYGTKVALSKGWALVLAPTCDLWTQCLPHRTQILYTPDISLIVAQLELRPGSKVVEAGTGSGSLSHSILRTVKPDGELHTFDFHEGRADAAREEFALHGYKEPLVRVAHRDVCALGFDPVAAASVDAVFLDLPCPWDAIGHARKVLRPGGRIAIFSPCVEQVVRTKEVLLKSDFFETETIECLCKELSVQYRTHGKLHLDGNEEQERYLTSLPCASIPGHSGFLTFATLKPWATPCRSPILIS</sequence>
<evidence type="ECO:0000256" key="2">
    <source>
        <dbReference type="ARBA" id="ARBA00022603"/>
    </source>
</evidence>
<comment type="catalytic activity">
    <reaction evidence="7">
        <text>an adenosine in mRNA + S-adenosyl-L-methionine = an N(1)-methyladenosine in mRNA + S-adenosyl-L-homocysteine + H(+)</text>
        <dbReference type="Rhea" id="RHEA:55392"/>
        <dbReference type="Rhea" id="RHEA-COMP:12414"/>
        <dbReference type="Rhea" id="RHEA-COMP:12415"/>
        <dbReference type="ChEBI" id="CHEBI:15378"/>
        <dbReference type="ChEBI" id="CHEBI:57856"/>
        <dbReference type="ChEBI" id="CHEBI:59789"/>
        <dbReference type="ChEBI" id="CHEBI:74411"/>
        <dbReference type="ChEBI" id="CHEBI:74491"/>
    </reaction>
</comment>
<comment type="caution">
    <text evidence="11">The sequence shown here is derived from an EMBL/GenBank/DDBJ whole genome shotgun (WGS) entry which is preliminary data.</text>
</comment>
<dbReference type="PIRSF" id="PIRSF017269">
    <property type="entry name" value="GCD14"/>
    <property type="match status" value="1"/>
</dbReference>
<protein>
    <recommendedName>
        <fullName evidence="8">tRNA (adenine(58)-N(1))-methyltransferase catalytic subunit TRMT61A</fullName>
        <ecNumber evidence="8">2.1.1.220</ecNumber>
    </recommendedName>
</protein>
<feature type="binding site" evidence="9">
    <location>
        <position position="143"/>
    </location>
    <ligand>
        <name>S-adenosyl-L-methionine</name>
        <dbReference type="ChEBI" id="CHEBI:59789"/>
    </ligand>
</feature>
<dbReference type="Proteomes" id="UP000494165">
    <property type="component" value="Unassembled WGS sequence"/>
</dbReference>
<evidence type="ECO:0000313" key="12">
    <source>
        <dbReference type="Proteomes" id="UP000494165"/>
    </source>
</evidence>
<dbReference type="GO" id="GO:0031515">
    <property type="term" value="C:tRNA (m1A) methyltransferase complex"/>
    <property type="evidence" value="ECO:0007669"/>
    <property type="project" value="UniProtKB-UniRule"/>
</dbReference>
<dbReference type="OrthoDB" id="1925287at2759"/>
<dbReference type="EMBL" id="CADEPI010000195">
    <property type="protein sequence ID" value="CAB3379790.1"/>
    <property type="molecule type" value="Genomic_DNA"/>
</dbReference>
<dbReference type="GO" id="GO:0005634">
    <property type="term" value="C:nucleus"/>
    <property type="evidence" value="ECO:0007669"/>
    <property type="project" value="UniProtKB-SubCell"/>
</dbReference>
<comment type="subcellular location">
    <subcellularLocation>
        <location evidence="1 8">Nucleus</location>
    </subcellularLocation>
</comment>
<keyword evidence="5 8" id="KW-0819">tRNA processing</keyword>
<keyword evidence="3 8" id="KW-0808">Transferase</keyword>
<proteinExistence type="inferred from homology"/>
<dbReference type="AlphaFoldDB" id="A0A8S1DG58"/>
<accession>A0A8S1DG58</accession>
<evidence type="ECO:0000256" key="1">
    <source>
        <dbReference type="ARBA" id="ARBA00004123"/>
    </source>
</evidence>
<evidence type="ECO:0000256" key="4">
    <source>
        <dbReference type="ARBA" id="ARBA00022691"/>
    </source>
</evidence>
<dbReference type="InterPro" id="IPR029063">
    <property type="entry name" value="SAM-dependent_MTases_sf"/>
</dbReference>
<feature type="binding site" evidence="9">
    <location>
        <begin position="122"/>
        <end position="125"/>
    </location>
    <ligand>
        <name>S-adenosyl-L-methionine</name>
        <dbReference type="ChEBI" id="CHEBI:59789"/>
    </ligand>
</feature>
<dbReference type="InterPro" id="IPR049470">
    <property type="entry name" value="TRM61_C"/>
</dbReference>
<keyword evidence="2 8" id="KW-0489">Methyltransferase</keyword>
<evidence type="ECO:0000256" key="3">
    <source>
        <dbReference type="ARBA" id="ARBA00022679"/>
    </source>
</evidence>
<dbReference type="GO" id="GO:0160107">
    <property type="term" value="F:tRNA (adenine(58)-N1)-methyltransferase activity"/>
    <property type="evidence" value="ECO:0007669"/>
    <property type="project" value="UniProtKB-EC"/>
</dbReference>
<keyword evidence="4 8" id="KW-0949">S-adenosyl-L-methionine</keyword>
<dbReference type="GO" id="GO:0030488">
    <property type="term" value="P:tRNA methylation"/>
    <property type="evidence" value="ECO:0007669"/>
    <property type="project" value="InterPro"/>
</dbReference>
<organism evidence="11 12">
    <name type="scientific">Cloeon dipterum</name>
    <dbReference type="NCBI Taxonomy" id="197152"/>
    <lineage>
        <taxon>Eukaryota</taxon>
        <taxon>Metazoa</taxon>
        <taxon>Ecdysozoa</taxon>
        <taxon>Arthropoda</taxon>
        <taxon>Hexapoda</taxon>
        <taxon>Insecta</taxon>
        <taxon>Pterygota</taxon>
        <taxon>Palaeoptera</taxon>
        <taxon>Ephemeroptera</taxon>
        <taxon>Pisciforma</taxon>
        <taxon>Baetidae</taxon>
        <taxon>Cloeon</taxon>
    </lineage>
</organism>
<name>A0A8S1DG58_9INSE</name>
<comment type="similarity">
    <text evidence="8">Belongs to the class I-like SAM-binding methyltransferase superfamily. TRM61 family.</text>
</comment>